<accession>A0A8S1HC07</accession>
<evidence type="ECO:0000313" key="7">
    <source>
        <dbReference type="EMBL" id="CAD6193893.1"/>
    </source>
</evidence>
<dbReference type="SUPFAM" id="SSF103473">
    <property type="entry name" value="MFS general substrate transporter"/>
    <property type="match status" value="1"/>
</dbReference>
<dbReference type="InterPro" id="IPR005828">
    <property type="entry name" value="MFS_sugar_transport-like"/>
</dbReference>
<protein>
    <submittedName>
        <fullName evidence="7">Uncharacterized protein</fullName>
    </submittedName>
</protein>
<proteinExistence type="predicted"/>
<feature type="transmembrane region" description="Helical" evidence="5">
    <location>
        <begin position="86"/>
        <end position="105"/>
    </location>
</feature>
<gene>
    <name evidence="7" type="ORF">CAUJ_LOCUS9812</name>
</gene>
<keyword evidence="8" id="KW-1185">Reference proteome</keyword>
<evidence type="ECO:0000256" key="5">
    <source>
        <dbReference type="SAM" id="Phobius"/>
    </source>
</evidence>
<evidence type="ECO:0000256" key="2">
    <source>
        <dbReference type="ARBA" id="ARBA00022692"/>
    </source>
</evidence>
<feature type="chain" id="PRO_5035728741" evidence="6">
    <location>
        <begin position="22"/>
        <end position="414"/>
    </location>
</feature>
<name>A0A8S1HC07_9PELO</name>
<feature type="transmembrane region" description="Helical" evidence="5">
    <location>
        <begin position="360"/>
        <end position="377"/>
    </location>
</feature>
<feature type="signal peptide" evidence="6">
    <location>
        <begin position="1"/>
        <end position="21"/>
    </location>
</feature>
<feature type="transmembrane region" description="Helical" evidence="5">
    <location>
        <begin position="283"/>
        <end position="303"/>
    </location>
</feature>
<organism evidence="7 8">
    <name type="scientific">Caenorhabditis auriculariae</name>
    <dbReference type="NCBI Taxonomy" id="2777116"/>
    <lineage>
        <taxon>Eukaryota</taxon>
        <taxon>Metazoa</taxon>
        <taxon>Ecdysozoa</taxon>
        <taxon>Nematoda</taxon>
        <taxon>Chromadorea</taxon>
        <taxon>Rhabditida</taxon>
        <taxon>Rhabditina</taxon>
        <taxon>Rhabditomorpha</taxon>
        <taxon>Rhabditoidea</taxon>
        <taxon>Rhabditidae</taxon>
        <taxon>Peloderinae</taxon>
        <taxon>Caenorhabditis</taxon>
    </lineage>
</organism>
<dbReference type="Proteomes" id="UP000835052">
    <property type="component" value="Unassembled WGS sequence"/>
</dbReference>
<dbReference type="Gene3D" id="1.20.1250.20">
    <property type="entry name" value="MFS general substrate transporter like domains"/>
    <property type="match status" value="1"/>
</dbReference>
<evidence type="ECO:0000256" key="4">
    <source>
        <dbReference type="ARBA" id="ARBA00023136"/>
    </source>
</evidence>
<dbReference type="InterPro" id="IPR036259">
    <property type="entry name" value="MFS_trans_sf"/>
</dbReference>
<keyword evidence="2 5" id="KW-0812">Transmembrane</keyword>
<feature type="transmembrane region" description="Helical" evidence="5">
    <location>
        <begin position="383"/>
        <end position="404"/>
    </location>
</feature>
<keyword evidence="6" id="KW-0732">Signal</keyword>
<dbReference type="Pfam" id="PF00083">
    <property type="entry name" value="Sugar_tr"/>
    <property type="match status" value="1"/>
</dbReference>
<keyword evidence="3 5" id="KW-1133">Transmembrane helix</keyword>
<feature type="transmembrane region" description="Helical" evidence="5">
    <location>
        <begin position="323"/>
        <end position="344"/>
    </location>
</feature>
<dbReference type="GO" id="GO:0022857">
    <property type="term" value="F:transmembrane transporter activity"/>
    <property type="evidence" value="ECO:0007669"/>
    <property type="project" value="InterPro"/>
</dbReference>
<reference evidence="7" key="1">
    <citation type="submission" date="2020-10" db="EMBL/GenBank/DDBJ databases">
        <authorList>
            <person name="Kikuchi T."/>
        </authorList>
    </citation>
    <scope>NUCLEOTIDE SEQUENCE</scope>
    <source>
        <strain evidence="7">NKZ352</strain>
    </source>
</reference>
<dbReference type="OrthoDB" id="5825937at2759"/>
<dbReference type="AlphaFoldDB" id="A0A8S1HC07"/>
<evidence type="ECO:0000313" key="8">
    <source>
        <dbReference type="Proteomes" id="UP000835052"/>
    </source>
</evidence>
<feature type="transmembrane region" description="Helical" evidence="5">
    <location>
        <begin position="64"/>
        <end position="80"/>
    </location>
</feature>
<feature type="transmembrane region" description="Helical" evidence="5">
    <location>
        <begin position="117"/>
        <end position="138"/>
    </location>
</feature>
<sequence>MRLAVVLSLVSSLQIFQQSSVDPQGLSAVQFAVVSSSFPLGKFISTLFLSLWNEVCLHAVLDRCAVSLIFGALISCFPVLPTQVVGRFLMGCGAGAGFVCAPVVLRLSVPTRLRPSNFLFLAAAFSVGTFFANCLPLFRGYVSTSTLAALFSAASGITYLAARPSEYASSATEETLSVSQTEQLEIVRSRHPYAFVSVLMLLNVIRVLTECKFDEKFENCNLVDRSATDADLLPYSFRLLRLIEDHVDDSFTGVSPLPVAPNFPFHCIHQQTVMIRIFTAGKLLRRALVLGGYYLSLTAQFFILVTSSYPFLPFQHKRLAMEFLLFLLPVLFSVPCNTALCMLCEQFDSSDVKVSSRSRCFMWLLATLSTLTFGPLMESSGFTMAFLPYFCVSVSSYLLLVLIFPSKHSFVLDI</sequence>
<evidence type="ECO:0000256" key="1">
    <source>
        <dbReference type="ARBA" id="ARBA00004370"/>
    </source>
</evidence>
<dbReference type="GO" id="GO:0016020">
    <property type="term" value="C:membrane"/>
    <property type="evidence" value="ECO:0007669"/>
    <property type="project" value="UniProtKB-SubCell"/>
</dbReference>
<evidence type="ECO:0000256" key="6">
    <source>
        <dbReference type="SAM" id="SignalP"/>
    </source>
</evidence>
<comment type="caution">
    <text evidence="7">The sequence shown here is derived from an EMBL/GenBank/DDBJ whole genome shotgun (WGS) entry which is preliminary data.</text>
</comment>
<keyword evidence="4 5" id="KW-0472">Membrane</keyword>
<evidence type="ECO:0000256" key="3">
    <source>
        <dbReference type="ARBA" id="ARBA00022989"/>
    </source>
</evidence>
<comment type="subcellular location">
    <subcellularLocation>
        <location evidence="1">Membrane</location>
    </subcellularLocation>
</comment>
<dbReference type="EMBL" id="CAJGYM010000039">
    <property type="protein sequence ID" value="CAD6193893.1"/>
    <property type="molecule type" value="Genomic_DNA"/>
</dbReference>